<reference evidence="1" key="1">
    <citation type="submission" date="2020-01" db="EMBL/GenBank/DDBJ databases">
        <authorList>
            <consortium name="DOE Joint Genome Institute"/>
            <person name="Haridas S."/>
            <person name="Albert R."/>
            <person name="Binder M."/>
            <person name="Bloem J."/>
            <person name="Labutti K."/>
            <person name="Salamov A."/>
            <person name="Andreopoulos B."/>
            <person name="Baker S.E."/>
            <person name="Barry K."/>
            <person name="Bills G."/>
            <person name="Bluhm B.H."/>
            <person name="Cannon C."/>
            <person name="Castanera R."/>
            <person name="Culley D.E."/>
            <person name="Daum C."/>
            <person name="Ezra D."/>
            <person name="Gonzalez J.B."/>
            <person name="Henrissat B."/>
            <person name="Kuo A."/>
            <person name="Liang C."/>
            <person name="Lipzen A."/>
            <person name="Lutzoni F."/>
            <person name="Magnuson J."/>
            <person name="Mondo S."/>
            <person name="Nolan M."/>
            <person name="Ohm R."/>
            <person name="Pangilinan J."/>
            <person name="Park H.-J."/>
            <person name="Ramirez L."/>
            <person name="Alfaro M."/>
            <person name="Sun H."/>
            <person name="Tritt A."/>
            <person name="Yoshinaga Y."/>
            <person name="Zwiers L.-H."/>
            <person name="Turgeon B.G."/>
            <person name="Goodwin S.B."/>
            <person name="Spatafora J.W."/>
            <person name="Crous P.W."/>
            <person name="Grigoriev I.V."/>
        </authorList>
    </citation>
    <scope>NUCLEOTIDE SEQUENCE</scope>
    <source>
        <strain evidence="1">CBS 394.84</strain>
    </source>
</reference>
<dbReference type="GeneID" id="63845313"/>
<dbReference type="Proteomes" id="UP000800039">
    <property type="component" value="Unassembled WGS sequence"/>
</dbReference>
<gene>
    <name evidence="1" type="ORF">K460DRAFT_275642</name>
</gene>
<evidence type="ECO:0000313" key="2">
    <source>
        <dbReference type="Proteomes" id="UP000800039"/>
    </source>
</evidence>
<dbReference type="OrthoDB" id="3766216at2759"/>
<dbReference type="AlphaFoldDB" id="A0A9P4LBB5"/>
<keyword evidence="2" id="KW-1185">Reference proteome</keyword>
<dbReference type="EMBL" id="ML976615">
    <property type="protein sequence ID" value="KAF1849396.1"/>
    <property type="molecule type" value="Genomic_DNA"/>
</dbReference>
<dbReference type="RefSeq" id="XP_040791959.1">
    <property type="nucleotide sequence ID" value="XM_040928060.1"/>
</dbReference>
<comment type="caution">
    <text evidence="1">The sequence shown here is derived from an EMBL/GenBank/DDBJ whole genome shotgun (WGS) entry which is preliminary data.</text>
</comment>
<evidence type="ECO:0000313" key="1">
    <source>
        <dbReference type="EMBL" id="KAF1849396.1"/>
    </source>
</evidence>
<proteinExistence type="predicted"/>
<name>A0A9P4LBB5_9PLEO</name>
<accession>A0A9P4LBB5</accession>
<organism evidence="1 2">
    <name type="scientific">Cucurbitaria berberidis CBS 394.84</name>
    <dbReference type="NCBI Taxonomy" id="1168544"/>
    <lineage>
        <taxon>Eukaryota</taxon>
        <taxon>Fungi</taxon>
        <taxon>Dikarya</taxon>
        <taxon>Ascomycota</taxon>
        <taxon>Pezizomycotina</taxon>
        <taxon>Dothideomycetes</taxon>
        <taxon>Pleosporomycetidae</taxon>
        <taxon>Pleosporales</taxon>
        <taxon>Pleosporineae</taxon>
        <taxon>Cucurbitariaceae</taxon>
        <taxon>Cucurbitaria</taxon>
    </lineage>
</organism>
<protein>
    <submittedName>
        <fullName evidence="1">Uncharacterized protein</fullName>
    </submittedName>
</protein>
<sequence length="246" mass="28461">MIRYSIPIRRIRLESKLPSTPHRHKAQQSLLGSTIVEVQICNQIKQHRKHVVDISLNLLERYAPEVVHLIEANPHNDKVTLPLCLNSLEHSNEIEVPALTSLFAHWSADTTPNIPSIGETVLHYCVLRLLNNREALYVRDDIMSRLEAEPLNEIDVQSIWWGLQETYEFHEWVDAMLYNLAHFDVLNKQPVGGYIELFIETELLGLSDQAHARVASTYRRYRDAIKPTKAPSLLRRATRHVFRTHA</sequence>